<dbReference type="STRING" id="307972.A0A2G8LP27"/>
<sequence length="388" mass="43654">MDYRFPSPYSSESRILFTILYTLLTIVSLCGNTTVCYVVLRNKRMRTVTNFFLASQATSDVIMTFFNIPFIVMNEMTRSWPFGLVMCHLVDFIGVTSVYVSTFTLTAIAVDRHRVIVHPLKPRITMATAILITVFIWAMSALLSLPFLVWNQLRAIPSARKEIVVCHTVFPEPTALYTQLVTYATLFFQYVIPLVVISTSYFSIGHKLWSRTAVGDVIESQQAANTRMKLRTTRMLVAVVAIFSICWLPLHVYLLMTYYFKDSKHDFAYLSLHWFAMLSVCVSPIAFCLLNVNFRNDIKAAIGRLVSKLFRKSPKKAIPSNLDDGAGGTKSQDTFANTMSKEINTLSEDIALMKSSTAGKYSLTPSTPTEGKFIKLVVPLATIDISEA</sequence>
<dbReference type="PRINTS" id="PR01012">
    <property type="entry name" value="NRPEPTIDEYR"/>
</dbReference>
<feature type="domain" description="G-protein coupled receptors family 1 profile" evidence="11">
    <location>
        <begin position="31"/>
        <end position="287"/>
    </location>
</feature>
<dbReference type="GO" id="GO:0042923">
    <property type="term" value="F:neuropeptide binding"/>
    <property type="evidence" value="ECO:0007669"/>
    <property type="project" value="TreeGrafter"/>
</dbReference>
<evidence type="ECO:0000256" key="3">
    <source>
        <dbReference type="ARBA" id="ARBA00022692"/>
    </source>
</evidence>
<evidence type="ECO:0000256" key="5">
    <source>
        <dbReference type="ARBA" id="ARBA00023040"/>
    </source>
</evidence>
<reference evidence="12 13" key="1">
    <citation type="journal article" date="2017" name="PLoS Biol.">
        <title>The sea cucumber genome provides insights into morphological evolution and visceral regeneration.</title>
        <authorList>
            <person name="Zhang X."/>
            <person name="Sun L."/>
            <person name="Yuan J."/>
            <person name="Sun Y."/>
            <person name="Gao Y."/>
            <person name="Zhang L."/>
            <person name="Li S."/>
            <person name="Dai H."/>
            <person name="Hamel J.F."/>
            <person name="Liu C."/>
            <person name="Yu Y."/>
            <person name="Liu S."/>
            <person name="Lin W."/>
            <person name="Guo K."/>
            <person name="Jin S."/>
            <person name="Xu P."/>
            <person name="Storey K.B."/>
            <person name="Huan P."/>
            <person name="Zhang T."/>
            <person name="Zhou Y."/>
            <person name="Zhang J."/>
            <person name="Lin C."/>
            <person name="Li X."/>
            <person name="Xing L."/>
            <person name="Huo D."/>
            <person name="Sun M."/>
            <person name="Wang L."/>
            <person name="Mercier A."/>
            <person name="Li F."/>
            <person name="Yang H."/>
            <person name="Xiang J."/>
        </authorList>
    </citation>
    <scope>NUCLEOTIDE SEQUENCE [LARGE SCALE GENOMIC DNA]</scope>
    <source>
        <strain evidence="12">Shaxun</strain>
        <tissue evidence="12">Muscle</tissue>
    </source>
</reference>
<dbReference type="GO" id="GO:0043005">
    <property type="term" value="C:neuron projection"/>
    <property type="evidence" value="ECO:0007669"/>
    <property type="project" value="TreeGrafter"/>
</dbReference>
<dbReference type="Gene3D" id="1.20.1070.10">
    <property type="entry name" value="Rhodopsin 7-helix transmembrane proteins"/>
    <property type="match status" value="1"/>
</dbReference>
<dbReference type="InterPro" id="IPR000276">
    <property type="entry name" value="GPCR_Rhodpsn"/>
</dbReference>
<dbReference type="PRINTS" id="PR00237">
    <property type="entry name" value="GPCRRHODOPSN"/>
</dbReference>
<dbReference type="GO" id="GO:0005886">
    <property type="term" value="C:plasma membrane"/>
    <property type="evidence" value="ECO:0007669"/>
    <property type="project" value="TreeGrafter"/>
</dbReference>
<dbReference type="InterPro" id="IPR000611">
    <property type="entry name" value="NPY_rcpt"/>
</dbReference>
<dbReference type="SUPFAM" id="SSF81321">
    <property type="entry name" value="Family A G protein-coupled receptor-like"/>
    <property type="match status" value="1"/>
</dbReference>
<dbReference type="SMART" id="SM01381">
    <property type="entry name" value="7TM_GPCR_Srsx"/>
    <property type="match status" value="1"/>
</dbReference>
<keyword evidence="4 10" id="KW-1133">Transmembrane helix</keyword>
<evidence type="ECO:0000256" key="7">
    <source>
        <dbReference type="ARBA" id="ARBA00023170"/>
    </source>
</evidence>
<feature type="transmembrane region" description="Helical" evidence="10">
    <location>
        <begin position="15"/>
        <end position="40"/>
    </location>
</feature>
<accession>A0A2G8LP27</accession>
<feature type="transmembrane region" description="Helical" evidence="10">
    <location>
        <begin position="130"/>
        <end position="150"/>
    </location>
</feature>
<dbReference type="PANTHER" id="PTHR24235">
    <property type="entry name" value="NEUROPEPTIDE Y RECEPTOR"/>
    <property type="match status" value="1"/>
</dbReference>
<comment type="similarity">
    <text evidence="2 9">Belongs to the G-protein coupled receptor 1 family.</text>
</comment>
<keyword evidence="6 10" id="KW-0472">Membrane</keyword>
<feature type="transmembrane region" description="Helical" evidence="10">
    <location>
        <begin position="92"/>
        <end position="110"/>
    </location>
</feature>
<evidence type="ECO:0000256" key="6">
    <source>
        <dbReference type="ARBA" id="ARBA00023136"/>
    </source>
</evidence>
<evidence type="ECO:0000256" key="10">
    <source>
        <dbReference type="SAM" id="Phobius"/>
    </source>
</evidence>
<organism evidence="12 13">
    <name type="scientific">Stichopus japonicus</name>
    <name type="common">Sea cucumber</name>
    <dbReference type="NCBI Taxonomy" id="307972"/>
    <lineage>
        <taxon>Eukaryota</taxon>
        <taxon>Metazoa</taxon>
        <taxon>Echinodermata</taxon>
        <taxon>Eleutherozoa</taxon>
        <taxon>Echinozoa</taxon>
        <taxon>Holothuroidea</taxon>
        <taxon>Aspidochirotacea</taxon>
        <taxon>Aspidochirotida</taxon>
        <taxon>Stichopodidae</taxon>
        <taxon>Apostichopus</taxon>
    </lineage>
</organism>
<protein>
    <submittedName>
        <fullName evidence="12">Putative G-protein coupled receptor</fullName>
    </submittedName>
</protein>
<gene>
    <name evidence="12" type="ORF">BSL78_01155</name>
</gene>
<keyword evidence="3 9" id="KW-0812">Transmembrane</keyword>
<evidence type="ECO:0000259" key="11">
    <source>
        <dbReference type="PROSITE" id="PS50262"/>
    </source>
</evidence>
<keyword evidence="5 9" id="KW-0297">G-protein coupled receptor</keyword>
<evidence type="ECO:0000313" key="13">
    <source>
        <dbReference type="Proteomes" id="UP000230750"/>
    </source>
</evidence>
<feature type="transmembrane region" description="Helical" evidence="10">
    <location>
        <begin position="52"/>
        <end position="72"/>
    </location>
</feature>
<comment type="caution">
    <text evidence="12">The sequence shown here is derived from an EMBL/GenBank/DDBJ whole genome shotgun (WGS) entry which is preliminary data.</text>
</comment>
<dbReference type="Pfam" id="PF00001">
    <property type="entry name" value="7tm_1"/>
    <property type="match status" value="1"/>
</dbReference>
<evidence type="ECO:0000256" key="4">
    <source>
        <dbReference type="ARBA" id="ARBA00022989"/>
    </source>
</evidence>
<evidence type="ECO:0000256" key="1">
    <source>
        <dbReference type="ARBA" id="ARBA00004141"/>
    </source>
</evidence>
<name>A0A2G8LP27_STIJA</name>
<comment type="subcellular location">
    <subcellularLocation>
        <location evidence="1">Membrane</location>
        <topology evidence="1">Multi-pass membrane protein</topology>
    </subcellularLocation>
</comment>
<dbReference type="PROSITE" id="PS50262">
    <property type="entry name" value="G_PROTEIN_RECEP_F1_2"/>
    <property type="match status" value="1"/>
</dbReference>
<proteinExistence type="inferred from homology"/>
<keyword evidence="8 9" id="KW-0807">Transducer</keyword>
<evidence type="ECO:0000313" key="12">
    <source>
        <dbReference type="EMBL" id="PIK61930.1"/>
    </source>
</evidence>
<dbReference type="PANTHER" id="PTHR24235:SF29">
    <property type="entry name" value="GH23382P"/>
    <property type="match status" value="1"/>
</dbReference>
<dbReference type="OrthoDB" id="5953793at2759"/>
<dbReference type="GO" id="GO:0004983">
    <property type="term" value="F:neuropeptide Y receptor activity"/>
    <property type="evidence" value="ECO:0007669"/>
    <property type="project" value="InterPro"/>
</dbReference>
<dbReference type="AlphaFoldDB" id="A0A2G8LP27"/>
<keyword evidence="7 9" id="KW-0675">Receptor</keyword>
<evidence type="ECO:0000256" key="2">
    <source>
        <dbReference type="ARBA" id="ARBA00010663"/>
    </source>
</evidence>
<keyword evidence="13" id="KW-1185">Reference proteome</keyword>
<feature type="transmembrane region" description="Helical" evidence="10">
    <location>
        <begin position="236"/>
        <end position="260"/>
    </location>
</feature>
<dbReference type="EMBL" id="MRZV01000022">
    <property type="protein sequence ID" value="PIK61930.1"/>
    <property type="molecule type" value="Genomic_DNA"/>
</dbReference>
<dbReference type="Proteomes" id="UP000230750">
    <property type="component" value="Unassembled WGS sequence"/>
</dbReference>
<dbReference type="InterPro" id="IPR017452">
    <property type="entry name" value="GPCR_Rhodpsn_7TM"/>
</dbReference>
<feature type="transmembrane region" description="Helical" evidence="10">
    <location>
        <begin position="272"/>
        <end position="294"/>
    </location>
</feature>
<evidence type="ECO:0000256" key="8">
    <source>
        <dbReference type="ARBA" id="ARBA00023224"/>
    </source>
</evidence>
<dbReference type="PROSITE" id="PS00237">
    <property type="entry name" value="G_PROTEIN_RECEP_F1_1"/>
    <property type="match status" value="1"/>
</dbReference>
<evidence type="ECO:0000256" key="9">
    <source>
        <dbReference type="RuleBase" id="RU000688"/>
    </source>
</evidence>
<feature type="transmembrane region" description="Helical" evidence="10">
    <location>
        <begin position="180"/>
        <end position="202"/>
    </location>
</feature>